<keyword evidence="2" id="KW-1185">Reference proteome</keyword>
<dbReference type="Proteomes" id="UP000827976">
    <property type="component" value="Chromosome 19"/>
</dbReference>
<evidence type="ECO:0000313" key="1">
    <source>
        <dbReference type="EMBL" id="KAH7654882.1"/>
    </source>
</evidence>
<name>A0ACB7U3J4_DIOAL</name>
<gene>
    <name evidence="1" type="ORF">IHE45_19G169800</name>
</gene>
<keyword evidence="1" id="KW-0808">Transferase</keyword>
<organism evidence="1 2">
    <name type="scientific">Dioscorea alata</name>
    <name type="common">Purple yam</name>
    <dbReference type="NCBI Taxonomy" id="55571"/>
    <lineage>
        <taxon>Eukaryota</taxon>
        <taxon>Viridiplantae</taxon>
        <taxon>Streptophyta</taxon>
        <taxon>Embryophyta</taxon>
        <taxon>Tracheophyta</taxon>
        <taxon>Spermatophyta</taxon>
        <taxon>Magnoliopsida</taxon>
        <taxon>Liliopsida</taxon>
        <taxon>Dioscoreales</taxon>
        <taxon>Dioscoreaceae</taxon>
        <taxon>Dioscorea</taxon>
    </lineage>
</organism>
<proteinExistence type="predicted"/>
<keyword evidence="1" id="KW-0723">Serine/threonine-protein kinase</keyword>
<comment type="caution">
    <text evidence="1">The sequence shown here is derived from an EMBL/GenBank/DDBJ whole genome shotgun (WGS) entry which is preliminary data.</text>
</comment>
<accession>A0ACB7U3J4</accession>
<evidence type="ECO:0000313" key="2">
    <source>
        <dbReference type="Proteomes" id="UP000827976"/>
    </source>
</evidence>
<dbReference type="EMBL" id="CM037029">
    <property type="protein sequence ID" value="KAH7654882.1"/>
    <property type="molecule type" value="Genomic_DNA"/>
</dbReference>
<dbReference type="EC" id="2.7.11.1" evidence="1"/>
<sequence length="496" mass="56802">MDRPAKKKKSSQVLMPQYYLERTLGIGSFGKVKLARHVSTGLKVAIKILNLQKLSASDAEKVRREVKILAAFSHPHIVRLYEVIEIRSKVYVVMEYMDSGDLFCHITVRGRLKEDEARIIFQQIICGVEFCHLNMVAHRDLKPENLLLDCNGTVKLADFGLSNTMTDGHFLKTTCGSPEYAAPEIISKQFYAGSDVDVWSCGVVLYALLCGRLPFEAENLSYLCTKIKGGIYTLPAHLSLEAKDLISRILVVDPITRITIPEIRQHPWFHLHLPWFLAVRAEEIKERSKLINKDTFEEVVGLGFSHSFLMESLKNRLQNEATVTYYLLLDRRLRSCNACIRYGFNSEKEFKTANTSLQQQTYIENVGVSPRSNMPYQKTTWTVGLQTLTHPHELMLDALSVLRRLNVSWKRIGSYNMKCRWLPPERKVSLDMNHIPFDVTISDTGVDLKSQNAVKFEMQLYKGPENRYLLDLQRVSGPPQLFLEICAKFLSQIRVL</sequence>
<protein>
    <submittedName>
        <fullName evidence="1">Non-specific serine/threonine protein kinase protein</fullName>
        <ecNumber evidence="1">2.7.11.1</ecNumber>
    </submittedName>
</protein>
<keyword evidence="1" id="KW-0418">Kinase</keyword>
<reference evidence="2" key="1">
    <citation type="journal article" date="2022" name="Nat. Commun.">
        <title>Chromosome evolution and the genetic basis of agronomically important traits in greater yam.</title>
        <authorList>
            <person name="Bredeson J.V."/>
            <person name="Lyons J.B."/>
            <person name="Oniyinde I.O."/>
            <person name="Okereke N.R."/>
            <person name="Kolade O."/>
            <person name="Nnabue I."/>
            <person name="Nwadili C.O."/>
            <person name="Hribova E."/>
            <person name="Parker M."/>
            <person name="Nwogha J."/>
            <person name="Shu S."/>
            <person name="Carlson J."/>
            <person name="Kariba R."/>
            <person name="Muthemba S."/>
            <person name="Knop K."/>
            <person name="Barton G.J."/>
            <person name="Sherwood A.V."/>
            <person name="Lopez-Montes A."/>
            <person name="Asiedu R."/>
            <person name="Jamnadass R."/>
            <person name="Muchugi A."/>
            <person name="Goodstein D."/>
            <person name="Egesi C.N."/>
            <person name="Featherston J."/>
            <person name="Asfaw A."/>
            <person name="Simpson G.G."/>
            <person name="Dolezel J."/>
            <person name="Hendre P.S."/>
            <person name="Van Deynze A."/>
            <person name="Kumar P.L."/>
            <person name="Obidiegwu J.E."/>
            <person name="Bhattacharjee R."/>
            <person name="Rokhsar D.S."/>
        </authorList>
    </citation>
    <scope>NUCLEOTIDE SEQUENCE [LARGE SCALE GENOMIC DNA]</scope>
    <source>
        <strain evidence="2">cv. TDa95/00328</strain>
    </source>
</reference>